<dbReference type="Pfam" id="PF00884">
    <property type="entry name" value="Sulfatase"/>
    <property type="match status" value="1"/>
</dbReference>
<evidence type="ECO:0000313" key="6">
    <source>
        <dbReference type="Proteomes" id="UP000239480"/>
    </source>
</evidence>
<evidence type="ECO:0000256" key="3">
    <source>
        <dbReference type="SAM" id="MobiDB-lite"/>
    </source>
</evidence>
<dbReference type="Proteomes" id="UP000239480">
    <property type="component" value="Unassembled WGS sequence"/>
</dbReference>
<dbReference type="EMBL" id="PVTD01000007">
    <property type="protein sequence ID" value="PRY22184.1"/>
    <property type="molecule type" value="Genomic_DNA"/>
</dbReference>
<dbReference type="InterPro" id="IPR000917">
    <property type="entry name" value="Sulfatase_N"/>
</dbReference>
<dbReference type="InterPro" id="IPR017850">
    <property type="entry name" value="Alkaline_phosphatase_core_sf"/>
</dbReference>
<evidence type="ECO:0000259" key="4">
    <source>
        <dbReference type="Pfam" id="PF00884"/>
    </source>
</evidence>
<name>A0A2T0RLW7_9RHOB</name>
<dbReference type="PANTHER" id="PTHR45953">
    <property type="entry name" value="IDURONATE 2-SULFATASE"/>
    <property type="match status" value="1"/>
</dbReference>
<keyword evidence="2" id="KW-0378">Hydrolase</keyword>
<accession>A0A2T0RLW7</accession>
<dbReference type="RefSeq" id="WP_158263568.1">
    <property type="nucleotide sequence ID" value="NZ_PVTD01000007.1"/>
</dbReference>
<evidence type="ECO:0000313" key="5">
    <source>
        <dbReference type="EMBL" id="PRY22184.1"/>
    </source>
</evidence>
<feature type="compositionally biased region" description="Basic and acidic residues" evidence="3">
    <location>
        <begin position="454"/>
        <end position="465"/>
    </location>
</feature>
<protein>
    <submittedName>
        <fullName evidence="5">Choline-sulfatase</fullName>
    </submittedName>
</protein>
<evidence type="ECO:0000256" key="2">
    <source>
        <dbReference type="ARBA" id="ARBA00022801"/>
    </source>
</evidence>
<organism evidence="5 6">
    <name type="scientific">Aliiruegeria haliotis</name>
    <dbReference type="NCBI Taxonomy" id="1280846"/>
    <lineage>
        <taxon>Bacteria</taxon>
        <taxon>Pseudomonadati</taxon>
        <taxon>Pseudomonadota</taxon>
        <taxon>Alphaproteobacteria</taxon>
        <taxon>Rhodobacterales</taxon>
        <taxon>Roseobacteraceae</taxon>
        <taxon>Aliiruegeria</taxon>
    </lineage>
</organism>
<dbReference type="OrthoDB" id="9803751at2"/>
<feature type="domain" description="Sulfatase N-terminal" evidence="4">
    <location>
        <begin position="6"/>
        <end position="350"/>
    </location>
</feature>
<dbReference type="SUPFAM" id="SSF53649">
    <property type="entry name" value="Alkaline phosphatase-like"/>
    <property type="match status" value="1"/>
</dbReference>
<keyword evidence="6" id="KW-1185">Reference proteome</keyword>
<dbReference type="AlphaFoldDB" id="A0A2T0RLW7"/>
<feature type="compositionally biased region" description="Basic residues" evidence="3">
    <location>
        <begin position="466"/>
        <end position="476"/>
    </location>
</feature>
<reference evidence="5 6" key="1">
    <citation type="submission" date="2018-03" db="EMBL/GenBank/DDBJ databases">
        <title>Genomic Encyclopedia of Archaeal and Bacterial Type Strains, Phase II (KMG-II): from individual species to whole genera.</title>
        <authorList>
            <person name="Goeker M."/>
        </authorList>
    </citation>
    <scope>NUCLEOTIDE SEQUENCE [LARGE SCALE GENOMIC DNA]</scope>
    <source>
        <strain evidence="5 6">DSM 29328</strain>
    </source>
</reference>
<dbReference type="GO" id="GO:0046872">
    <property type="term" value="F:metal ion binding"/>
    <property type="evidence" value="ECO:0007669"/>
    <property type="project" value="UniProtKB-KW"/>
</dbReference>
<evidence type="ECO:0000256" key="1">
    <source>
        <dbReference type="ARBA" id="ARBA00022723"/>
    </source>
</evidence>
<dbReference type="Gene3D" id="3.40.720.10">
    <property type="entry name" value="Alkaline Phosphatase, subunit A"/>
    <property type="match status" value="1"/>
</dbReference>
<feature type="region of interest" description="Disordered" evidence="3">
    <location>
        <begin position="446"/>
        <end position="476"/>
    </location>
</feature>
<sequence length="476" mass="52638">MSTPLPNILVIMADQMSAQASSLYGNPLVPTPSLERLATGGVVYDCAYTPCPLCVPARIATWTACHPSRTGCQTNQDSFPENRPNPFSLWRDMGYRTALIGKDHCFTAAQKQAFDEAFEVEHYGVPESAEAWQRDPDRARAVHAANTMRRNMPATDAPYPHATTDHPEEHYATPAIAACTAEFIATSDRPFAAWVSFPDPHPPFEVARRWFDEARIDLSDLPKERPVDWGQMPERLRILHGMLAWPADAQEDLAICVSIYFAMIRQVDHYLGRILDALEDTGQADNTIVVFCADHGDFGGNFGMMSKGGGFPDCLARVPLVVRAPGILPAGTRAQQPVSLVDILPFLLSAQGTDPSILGAVDGLAEALIQPFRTSVVSEYGAGGPLYRFEDYANDGAPAGIEAIKKTLLRREAEGERAMVRFGRFKFIDDPMGDLDELYDLETDPAETTNLAGKPEHRETRDIGRTHLKAWRRRNR</sequence>
<comment type="caution">
    <text evidence="5">The sequence shown here is derived from an EMBL/GenBank/DDBJ whole genome shotgun (WGS) entry which is preliminary data.</text>
</comment>
<dbReference type="PANTHER" id="PTHR45953:SF1">
    <property type="entry name" value="IDURONATE 2-SULFATASE"/>
    <property type="match status" value="1"/>
</dbReference>
<keyword evidence="1" id="KW-0479">Metal-binding</keyword>
<dbReference type="GO" id="GO:0008484">
    <property type="term" value="F:sulfuric ester hydrolase activity"/>
    <property type="evidence" value="ECO:0007669"/>
    <property type="project" value="TreeGrafter"/>
</dbReference>
<dbReference type="GO" id="GO:0005737">
    <property type="term" value="C:cytoplasm"/>
    <property type="evidence" value="ECO:0007669"/>
    <property type="project" value="TreeGrafter"/>
</dbReference>
<gene>
    <name evidence="5" type="ORF">CLV78_107108</name>
</gene>
<proteinExistence type="predicted"/>